<dbReference type="EMBL" id="CADCUM010000097">
    <property type="protein sequence ID" value="CAA9393609.1"/>
    <property type="molecule type" value="Genomic_DNA"/>
</dbReference>
<organism evidence="2">
    <name type="scientific">uncultured Nocardioides sp</name>
    <dbReference type="NCBI Taxonomy" id="198441"/>
    <lineage>
        <taxon>Bacteria</taxon>
        <taxon>Bacillati</taxon>
        <taxon>Actinomycetota</taxon>
        <taxon>Actinomycetes</taxon>
        <taxon>Propionibacteriales</taxon>
        <taxon>Nocardioidaceae</taxon>
        <taxon>Nocardioides</taxon>
        <taxon>environmental samples</taxon>
    </lineage>
</organism>
<name>A0A6J4NPD7_9ACTN</name>
<dbReference type="AlphaFoldDB" id="A0A6J4NPD7"/>
<feature type="region of interest" description="Disordered" evidence="1">
    <location>
        <begin position="1"/>
        <end position="27"/>
    </location>
</feature>
<feature type="compositionally biased region" description="Polar residues" evidence="1">
    <location>
        <begin position="94"/>
        <end position="106"/>
    </location>
</feature>
<feature type="compositionally biased region" description="Basic and acidic residues" evidence="1">
    <location>
        <begin position="132"/>
        <end position="144"/>
    </location>
</feature>
<sequence length="144" mass="15583">MDEGLAPDCWSPRRPTSERTEEGGPLGLALDPADLTIRHWRLPCGPLWTTVRDGQHAHTVNASIRVARARRVVASIREFKPGTHRHLAVACSSRCTQSNASRTSGELSPHGRGGHRAGDRADQRVAHGPGHPGRDRLCGPDGRA</sequence>
<gene>
    <name evidence="2" type="ORF">AVDCRST_MAG32-2504</name>
</gene>
<reference evidence="2" key="1">
    <citation type="submission" date="2020-02" db="EMBL/GenBank/DDBJ databases">
        <authorList>
            <person name="Meier V. D."/>
        </authorList>
    </citation>
    <scope>NUCLEOTIDE SEQUENCE</scope>
    <source>
        <strain evidence="2">AVDCRST_MAG32</strain>
    </source>
</reference>
<evidence type="ECO:0000256" key="1">
    <source>
        <dbReference type="SAM" id="MobiDB-lite"/>
    </source>
</evidence>
<protein>
    <submittedName>
        <fullName evidence="2">Uncharacterized protein</fullName>
    </submittedName>
</protein>
<proteinExistence type="predicted"/>
<evidence type="ECO:0000313" key="2">
    <source>
        <dbReference type="EMBL" id="CAA9393609.1"/>
    </source>
</evidence>
<accession>A0A6J4NPD7</accession>
<feature type="region of interest" description="Disordered" evidence="1">
    <location>
        <begin position="94"/>
        <end position="144"/>
    </location>
</feature>
<feature type="compositionally biased region" description="Basic and acidic residues" evidence="1">
    <location>
        <begin position="116"/>
        <end position="125"/>
    </location>
</feature>